<proteinExistence type="predicted"/>
<evidence type="ECO:0000313" key="3">
    <source>
        <dbReference type="Proteomes" id="UP000051487"/>
    </source>
</evidence>
<protein>
    <recommendedName>
        <fullName evidence="1">Azaphilone pigments biosynthesis cluster protein L N-terminal domain-containing protein</fullName>
    </recommendedName>
</protein>
<gene>
    <name evidence="2" type="ORF">ALT_9502</name>
</gene>
<dbReference type="EMBL" id="BCLY01000017">
    <property type="protein sequence ID" value="GAQ12181.1"/>
    <property type="molecule type" value="Genomic_DNA"/>
</dbReference>
<accession>A0AAN4PSY4</accession>
<evidence type="ECO:0000313" key="2">
    <source>
        <dbReference type="EMBL" id="GAQ12181.1"/>
    </source>
</evidence>
<dbReference type="AlphaFoldDB" id="A0AAN4PSY4"/>
<feature type="domain" description="Azaphilone pigments biosynthesis cluster protein L N-terminal" evidence="1">
    <location>
        <begin position="1"/>
        <end position="76"/>
    </location>
</feature>
<reference evidence="2 3" key="1">
    <citation type="submission" date="2015-11" db="EMBL/GenBank/DDBJ databases">
        <title>Aspergillus lentulus strain IFM 54703T.</title>
        <authorList>
            <person name="Kusuya Y."/>
            <person name="Sakai K."/>
            <person name="Kamei K."/>
            <person name="Takahashi H."/>
            <person name="Yaguchi T."/>
        </authorList>
    </citation>
    <scope>NUCLEOTIDE SEQUENCE [LARGE SCALE GENOMIC DNA]</scope>
    <source>
        <strain evidence="2 3">IFM 54703</strain>
    </source>
</reference>
<dbReference type="Pfam" id="PF17111">
    <property type="entry name" value="PigL_N"/>
    <property type="match status" value="1"/>
</dbReference>
<evidence type="ECO:0000259" key="1">
    <source>
        <dbReference type="Pfam" id="PF17111"/>
    </source>
</evidence>
<name>A0AAN4PSY4_ASPLE</name>
<sequence>MEFLGGSISDLKETLAGYKSTITVIITSISIDLGQLTLKQLEDYHRDIANTNSHLLSQLQSVGRRSLNQIGQQEKIREVEDAILCCIQACRKARTSIERVQREHLHDPVSAPEKGIATRKIWKMTENDFEYVRSFFLDSEAKLLSMKEQGDDQRSWLQHLNHCRSILEKKEAEVQQERTLRFENISSKDQAIQVIRSTAATPLWAKTSTLRPRASKSWVIVRRQQSRRLLRSTVLADVKMLKHHPVLSLVALGGEEEEMRCEYKQERPLGISLLKGNCGI</sequence>
<dbReference type="InterPro" id="IPR031348">
    <property type="entry name" value="PigL_N"/>
</dbReference>
<dbReference type="Proteomes" id="UP000051487">
    <property type="component" value="Unassembled WGS sequence"/>
</dbReference>
<comment type="caution">
    <text evidence="2">The sequence shown here is derived from an EMBL/GenBank/DDBJ whole genome shotgun (WGS) entry which is preliminary data.</text>
</comment>
<organism evidence="2 3">
    <name type="scientific">Aspergillus lentulus</name>
    <dbReference type="NCBI Taxonomy" id="293939"/>
    <lineage>
        <taxon>Eukaryota</taxon>
        <taxon>Fungi</taxon>
        <taxon>Dikarya</taxon>
        <taxon>Ascomycota</taxon>
        <taxon>Pezizomycotina</taxon>
        <taxon>Eurotiomycetes</taxon>
        <taxon>Eurotiomycetidae</taxon>
        <taxon>Eurotiales</taxon>
        <taxon>Aspergillaceae</taxon>
        <taxon>Aspergillus</taxon>
        <taxon>Aspergillus subgen. Fumigati</taxon>
    </lineage>
</organism>